<dbReference type="Proteomes" id="UP001155901">
    <property type="component" value="Unassembled WGS sequence"/>
</dbReference>
<dbReference type="InterPro" id="IPR050250">
    <property type="entry name" value="Macrolide_Exporter_MacB"/>
</dbReference>
<dbReference type="Proteomes" id="UP001162889">
    <property type="component" value="Unassembled WGS sequence"/>
</dbReference>
<evidence type="ECO:0000313" key="13">
    <source>
        <dbReference type="Proteomes" id="UP001162889"/>
    </source>
</evidence>
<feature type="domain" description="MacB-like periplasmic core" evidence="9">
    <location>
        <begin position="22"/>
        <end position="237"/>
    </location>
</feature>
<feature type="domain" description="MacB-like periplasmic core" evidence="9">
    <location>
        <begin position="490"/>
        <end position="637"/>
    </location>
</feature>
<evidence type="ECO:0000256" key="3">
    <source>
        <dbReference type="ARBA" id="ARBA00022692"/>
    </source>
</evidence>
<evidence type="ECO:0000313" key="11">
    <source>
        <dbReference type="EMBL" id="MCP2012533.1"/>
    </source>
</evidence>
<dbReference type="EMBL" id="JALJZU010000021">
    <property type="protein sequence ID" value="MCP2012533.1"/>
    <property type="molecule type" value="Genomic_DNA"/>
</dbReference>
<organism evidence="10 12">
    <name type="scientific">Duganella violaceipulchra</name>
    <dbReference type="NCBI Taxonomy" id="2849652"/>
    <lineage>
        <taxon>Bacteria</taxon>
        <taxon>Pseudomonadati</taxon>
        <taxon>Pseudomonadota</taxon>
        <taxon>Betaproteobacteria</taxon>
        <taxon>Burkholderiales</taxon>
        <taxon>Oxalobacteraceae</taxon>
        <taxon>Telluria group</taxon>
        <taxon>Duganella</taxon>
    </lineage>
</organism>
<evidence type="ECO:0000256" key="6">
    <source>
        <dbReference type="ARBA" id="ARBA00038076"/>
    </source>
</evidence>
<sequence length="806" mass="85246">MNLRDFRIGLRLLVKEPAYSSVVVLGLSVGFAVCFLLLGFVRYACSYDAFVPDASRIYLIKHKLNIIGKPAWYESTPLPFLAVAQRSGMVESGTALMSLDVSAKVGAVVQPLSLSAVHASFPEMFHLHPIEGDLAQTLSRPDTIALTRSTANRLFGDGAAVGRTLQIAGKSYTLGALLADVPGNSTVTYDGLVGIDSAAWADEERKFLFQSWGNIGAKMYVKLKPGAMPEALAGVLQEAADHSPLIKELGPEVIAELGGKKVMDLRLGALSDMYFDNDTAYSPMSSQHGDLRVVIALAGVAVLILLLAVINYVNLATVRTLRRQREIAVRKVLGAGVGRLTGQFLAESLLVSLSATVLGLALAALLLPLFSELMDRRLEHMFTAGAVLLALALGAAVGALAGSYPAWVAWRVRPPRTLAGRGGSETGAGLWLRRALTVLQFSTAIGLSGVTLTIAYQTRYAMAADPGFDTHPLLVVGLPADLQNPASRGLREALSHLPGVDGVAAAADPVGRGFIGANVGLARSDGIKASVVTRPVSPNFFSVYGVAARAGRLFDSQRDQEDRRDTVVLNGAAVRALRFATPEAAVGQLVTMGDGPEAVAARVIGVAPDIRHEGLHDVAQPIVYFPALSINTLTARSHGDLTALESAVGDLQRQYFPNDVLEVRRAGSYFALNYADDLRLAKLLGLASAIAIGIAAFGIYVLAAYSVQRREREIVLRKLYGADARAIGLLIGKEFSVLVGVGAAIGLPLAWFATEHYLSSFVERAPLAGLALALALALVALVALCATLRHTLKATGIAPALAFRTA</sequence>
<evidence type="ECO:0000256" key="4">
    <source>
        <dbReference type="ARBA" id="ARBA00022989"/>
    </source>
</evidence>
<comment type="similarity">
    <text evidence="6">Belongs to the ABC-4 integral membrane protein family.</text>
</comment>
<dbReference type="PANTHER" id="PTHR30572:SF4">
    <property type="entry name" value="ABC TRANSPORTER PERMEASE YTRF"/>
    <property type="match status" value="1"/>
</dbReference>
<dbReference type="GO" id="GO:0022857">
    <property type="term" value="F:transmembrane transporter activity"/>
    <property type="evidence" value="ECO:0007669"/>
    <property type="project" value="TreeGrafter"/>
</dbReference>
<protein>
    <submittedName>
        <fullName evidence="11">ABC transport system permease protein</fullName>
    </submittedName>
    <submittedName>
        <fullName evidence="10">ABC transporter permease</fullName>
    </submittedName>
</protein>
<evidence type="ECO:0000256" key="1">
    <source>
        <dbReference type="ARBA" id="ARBA00004651"/>
    </source>
</evidence>
<dbReference type="RefSeq" id="WP_217946323.1">
    <property type="nucleotide sequence ID" value="NZ_JAHTGR010000032.1"/>
</dbReference>
<reference evidence="10" key="1">
    <citation type="submission" date="2021-07" db="EMBL/GenBank/DDBJ databases">
        <title>Characterization of violacein-producing bacteria and related species.</title>
        <authorList>
            <person name="Wilson H.S."/>
            <person name="De Leon M.E."/>
        </authorList>
    </citation>
    <scope>NUCLEOTIDE SEQUENCE</scope>
    <source>
        <strain evidence="10">HSC-15S17</strain>
    </source>
</reference>
<keyword evidence="3 7" id="KW-0812">Transmembrane</keyword>
<feature type="transmembrane region" description="Helical" evidence="7">
    <location>
        <begin position="20"/>
        <end position="41"/>
    </location>
</feature>
<comment type="subcellular location">
    <subcellularLocation>
        <location evidence="1">Cell membrane</location>
        <topology evidence="1">Multi-pass membrane protein</topology>
    </subcellularLocation>
</comment>
<dbReference type="InterPro" id="IPR025857">
    <property type="entry name" value="MacB_PCD"/>
</dbReference>
<reference evidence="11" key="2">
    <citation type="submission" date="2022-03" db="EMBL/GenBank/DDBJ databases">
        <title>Genome Encyclopedia of Bacteria and Archaea VI: Functional Genomics of Type Strains.</title>
        <authorList>
            <person name="Whitman W."/>
        </authorList>
    </citation>
    <scope>NUCLEOTIDE SEQUENCE</scope>
    <source>
        <strain evidence="11">HSC-15S17</strain>
    </source>
</reference>
<evidence type="ECO:0000313" key="12">
    <source>
        <dbReference type="Proteomes" id="UP001155901"/>
    </source>
</evidence>
<feature type="transmembrane region" description="Helical" evidence="7">
    <location>
        <begin position="293"/>
        <end position="313"/>
    </location>
</feature>
<feature type="transmembrane region" description="Helical" evidence="7">
    <location>
        <begin position="382"/>
        <end position="407"/>
    </location>
</feature>
<dbReference type="EMBL" id="JAHTGR010000032">
    <property type="protein sequence ID" value="MBV6325444.1"/>
    <property type="molecule type" value="Genomic_DNA"/>
</dbReference>
<evidence type="ECO:0000313" key="10">
    <source>
        <dbReference type="EMBL" id="MBV6325444.1"/>
    </source>
</evidence>
<dbReference type="AlphaFoldDB" id="A0AA41HJ21"/>
<feature type="transmembrane region" description="Helical" evidence="7">
    <location>
        <begin position="726"/>
        <end position="753"/>
    </location>
</feature>
<keyword evidence="2" id="KW-1003">Cell membrane</keyword>
<dbReference type="Pfam" id="PF12704">
    <property type="entry name" value="MacB_PCD"/>
    <property type="match status" value="2"/>
</dbReference>
<feature type="domain" description="ABC3 transporter permease C-terminal" evidence="8">
    <location>
        <begin position="686"/>
        <end position="793"/>
    </location>
</feature>
<dbReference type="InterPro" id="IPR003838">
    <property type="entry name" value="ABC3_permease_C"/>
</dbReference>
<keyword evidence="4 7" id="KW-1133">Transmembrane helix</keyword>
<gene>
    <name evidence="10" type="ORF">KVP70_31510</name>
    <name evidence="11" type="ORF">L1274_006298</name>
</gene>
<keyword evidence="13" id="KW-1185">Reference proteome</keyword>
<dbReference type="Pfam" id="PF02687">
    <property type="entry name" value="FtsX"/>
    <property type="match status" value="2"/>
</dbReference>
<dbReference type="PANTHER" id="PTHR30572">
    <property type="entry name" value="MEMBRANE COMPONENT OF TRANSPORTER-RELATED"/>
    <property type="match status" value="1"/>
</dbReference>
<proteinExistence type="inferred from homology"/>
<dbReference type="GO" id="GO:0005886">
    <property type="term" value="C:plasma membrane"/>
    <property type="evidence" value="ECO:0007669"/>
    <property type="project" value="UniProtKB-SubCell"/>
</dbReference>
<feature type="transmembrane region" description="Helical" evidence="7">
    <location>
        <begin position="765"/>
        <end position="788"/>
    </location>
</feature>
<evidence type="ECO:0000259" key="9">
    <source>
        <dbReference type="Pfam" id="PF12704"/>
    </source>
</evidence>
<feature type="transmembrane region" description="Helical" evidence="7">
    <location>
        <begin position="349"/>
        <end position="370"/>
    </location>
</feature>
<accession>A0AA41HJ21</accession>
<keyword evidence="5 7" id="KW-0472">Membrane</keyword>
<evidence type="ECO:0000256" key="5">
    <source>
        <dbReference type="ARBA" id="ARBA00023136"/>
    </source>
</evidence>
<evidence type="ECO:0000256" key="2">
    <source>
        <dbReference type="ARBA" id="ARBA00022475"/>
    </source>
</evidence>
<feature type="domain" description="ABC3 transporter permease C-terminal" evidence="8">
    <location>
        <begin position="300"/>
        <end position="408"/>
    </location>
</feature>
<evidence type="ECO:0000259" key="8">
    <source>
        <dbReference type="Pfam" id="PF02687"/>
    </source>
</evidence>
<comment type="caution">
    <text evidence="10">The sequence shown here is derived from an EMBL/GenBank/DDBJ whole genome shotgun (WGS) entry which is preliminary data.</text>
</comment>
<name>A0AA41HJ21_9BURK</name>
<feature type="transmembrane region" description="Helical" evidence="7">
    <location>
        <begin position="683"/>
        <end position="705"/>
    </location>
</feature>
<evidence type="ECO:0000256" key="7">
    <source>
        <dbReference type="SAM" id="Phobius"/>
    </source>
</evidence>